<accession>A0ABT8EF96</accession>
<dbReference type="PANTHER" id="PTHR30136:SF35">
    <property type="entry name" value="HTH-TYPE TRANSCRIPTIONAL REGULATOR RV1719"/>
    <property type="match status" value="1"/>
</dbReference>
<dbReference type="Gene3D" id="3.30.450.40">
    <property type="match status" value="1"/>
</dbReference>
<keyword evidence="3" id="KW-0804">Transcription</keyword>
<dbReference type="SUPFAM" id="SSF46785">
    <property type="entry name" value="Winged helix' DNA-binding domain"/>
    <property type="match status" value="1"/>
</dbReference>
<dbReference type="PROSITE" id="PS51077">
    <property type="entry name" value="HTH_ICLR"/>
    <property type="match status" value="1"/>
</dbReference>
<keyword evidence="2" id="KW-0238">DNA-binding</keyword>
<sequence length="246" mass="26796">MSTNLVPAAARAMALFEVFAREKRPLSNSELARLLSLPESSCSDLVHTLLQCGFLRRTVKSRKLYPTERLQTIARQIGATDPVLSSLQEACELLRDRTGESILCGRVLNGVVQVIVFSDGRHPLRYTGAGSDKLSLHVSALGKAILAYGSPEEALRQLQLRPLRKVASGTRTDLGQLQEQIALFRRQGWAWVENEGGEDLAALAVAGAIGDEVLALAIVGPVGRLSLHQSEYVQALKLMQAQIFDV</sequence>
<feature type="domain" description="IclR-ED" evidence="5">
    <location>
        <begin position="69"/>
        <end position="246"/>
    </location>
</feature>
<gene>
    <name evidence="6" type="ORF">LMS43_01135</name>
</gene>
<dbReference type="SUPFAM" id="SSF55781">
    <property type="entry name" value="GAF domain-like"/>
    <property type="match status" value="1"/>
</dbReference>
<dbReference type="PANTHER" id="PTHR30136">
    <property type="entry name" value="HELIX-TURN-HELIX TRANSCRIPTIONAL REGULATOR, ICLR FAMILY"/>
    <property type="match status" value="1"/>
</dbReference>
<dbReference type="Pfam" id="PF09339">
    <property type="entry name" value="HTH_IclR"/>
    <property type="match status" value="1"/>
</dbReference>
<evidence type="ECO:0000313" key="7">
    <source>
        <dbReference type="Proteomes" id="UP001168613"/>
    </source>
</evidence>
<dbReference type="InterPro" id="IPR036388">
    <property type="entry name" value="WH-like_DNA-bd_sf"/>
</dbReference>
<organism evidence="6 7">
    <name type="scientific">Alcaligenes endophyticus</name>
    <dbReference type="NCBI Taxonomy" id="1929088"/>
    <lineage>
        <taxon>Bacteria</taxon>
        <taxon>Pseudomonadati</taxon>
        <taxon>Pseudomonadota</taxon>
        <taxon>Betaproteobacteria</taxon>
        <taxon>Burkholderiales</taxon>
        <taxon>Alcaligenaceae</taxon>
        <taxon>Alcaligenes</taxon>
    </lineage>
</organism>
<dbReference type="EMBL" id="JAJHNU010000001">
    <property type="protein sequence ID" value="MDN4119882.1"/>
    <property type="molecule type" value="Genomic_DNA"/>
</dbReference>
<evidence type="ECO:0000256" key="3">
    <source>
        <dbReference type="ARBA" id="ARBA00023163"/>
    </source>
</evidence>
<dbReference type="Proteomes" id="UP001168613">
    <property type="component" value="Unassembled WGS sequence"/>
</dbReference>
<keyword evidence="1" id="KW-0805">Transcription regulation</keyword>
<proteinExistence type="predicted"/>
<dbReference type="InterPro" id="IPR050707">
    <property type="entry name" value="HTH_MetabolicPath_Reg"/>
</dbReference>
<dbReference type="InterPro" id="IPR014757">
    <property type="entry name" value="Tscrpt_reg_IclR_C"/>
</dbReference>
<dbReference type="InterPro" id="IPR029016">
    <property type="entry name" value="GAF-like_dom_sf"/>
</dbReference>
<dbReference type="RefSeq" id="WP_266122780.1">
    <property type="nucleotide sequence ID" value="NZ_JAJHNU010000001.1"/>
</dbReference>
<evidence type="ECO:0000256" key="1">
    <source>
        <dbReference type="ARBA" id="ARBA00023015"/>
    </source>
</evidence>
<reference evidence="6" key="1">
    <citation type="submission" date="2021-11" db="EMBL/GenBank/DDBJ databases">
        <title>Draft genome sequence of Alcaligenes endophyticus type strain CCUG 75668T.</title>
        <authorList>
            <person name="Salva-Serra F."/>
            <person name="Duran R.E."/>
            <person name="Seeger M."/>
            <person name="Moore E.R.B."/>
            <person name="Jaen-Luchoro D."/>
        </authorList>
    </citation>
    <scope>NUCLEOTIDE SEQUENCE</scope>
    <source>
        <strain evidence="6">CCUG 75668</strain>
    </source>
</reference>
<evidence type="ECO:0000313" key="6">
    <source>
        <dbReference type="EMBL" id="MDN4119882.1"/>
    </source>
</evidence>
<evidence type="ECO:0000259" key="4">
    <source>
        <dbReference type="PROSITE" id="PS51077"/>
    </source>
</evidence>
<dbReference type="InterPro" id="IPR036390">
    <property type="entry name" value="WH_DNA-bd_sf"/>
</dbReference>
<name>A0ABT8EF96_9BURK</name>
<evidence type="ECO:0000259" key="5">
    <source>
        <dbReference type="PROSITE" id="PS51078"/>
    </source>
</evidence>
<dbReference type="Gene3D" id="1.10.10.10">
    <property type="entry name" value="Winged helix-like DNA-binding domain superfamily/Winged helix DNA-binding domain"/>
    <property type="match status" value="1"/>
</dbReference>
<dbReference type="PROSITE" id="PS51078">
    <property type="entry name" value="ICLR_ED"/>
    <property type="match status" value="1"/>
</dbReference>
<dbReference type="Pfam" id="PF01614">
    <property type="entry name" value="IclR_C"/>
    <property type="match status" value="1"/>
</dbReference>
<protein>
    <submittedName>
        <fullName evidence="6">Helix-turn-helix domain-containing protein</fullName>
    </submittedName>
</protein>
<evidence type="ECO:0000256" key="2">
    <source>
        <dbReference type="ARBA" id="ARBA00023125"/>
    </source>
</evidence>
<dbReference type="InterPro" id="IPR005471">
    <property type="entry name" value="Tscrpt_reg_IclR_N"/>
</dbReference>
<keyword evidence="7" id="KW-1185">Reference proteome</keyword>
<comment type="caution">
    <text evidence="6">The sequence shown here is derived from an EMBL/GenBank/DDBJ whole genome shotgun (WGS) entry which is preliminary data.</text>
</comment>
<feature type="domain" description="HTH iclR-type" evidence="4">
    <location>
        <begin position="6"/>
        <end position="68"/>
    </location>
</feature>